<dbReference type="AlphaFoldDB" id="A0AAV6K7I5"/>
<accession>A0AAV6K7I5</accession>
<evidence type="ECO:0000313" key="2">
    <source>
        <dbReference type="EMBL" id="KAG5548381.1"/>
    </source>
</evidence>
<protein>
    <submittedName>
        <fullName evidence="2">Uncharacterized protein</fullName>
    </submittedName>
</protein>
<sequence length="114" mass="13172">MTKIENDKNRVRVRKQKSGSQNRKVRQRKDAMEKSLIGSISTLFDAKKQKSLLSSQVEEESDEEFGEEDVNDNLRDKDVNEEASGANKKSSTGIKRCIDRNYKCFERRYCVFGS</sequence>
<keyword evidence="3" id="KW-1185">Reference proteome</keyword>
<reference evidence="2" key="1">
    <citation type="submission" date="2020-08" db="EMBL/GenBank/DDBJ databases">
        <title>Plant Genome Project.</title>
        <authorList>
            <person name="Zhang R.-G."/>
        </authorList>
    </citation>
    <scope>NUCLEOTIDE SEQUENCE</scope>
    <source>
        <strain evidence="2">WSP0</strain>
        <tissue evidence="2">Leaf</tissue>
    </source>
</reference>
<dbReference type="EMBL" id="JACTNZ010000005">
    <property type="protein sequence ID" value="KAG5548381.1"/>
    <property type="molecule type" value="Genomic_DNA"/>
</dbReference>
<feature type="compositionally biased region" description="Acidic residues" evidence="1">
    <location>
        <begin position="57"/>
        <end position="71"/>
    </location>
</feature>
<name>A0AAV6K7I5_9ERIC</name>
<feature type="compositionally biased region" description="Basic residues" evidence="1">
    <location>
        <begin position="11"/>
        <end position="27"/>
    </location>
</feature>
<feature type="region of interest" description="Disordered" evidence="1">
    <location>
        <begin position="1"/>
        <end position="32"/>
    </location>
</feature>
<comment type="caution">
    <text evidence="2">The sequence shown here is derived from an EMBL/GenBank/DDBJ whole genome shotgun (WGS) entry which is preliminary data.</text>
</comment>
<evidence type="ECO:0000313" key="3">
    <source>
        <dbReference type="Proteomes" id="UP000823749"/>
    </source>
</evidence>
<feature type="compositionally biased region" description="Basic and acidic residues" evidence="1">
    <location>
        <begin position="1"/>
        <end position="10"/>
    </location>
</feature>
<organism evidence="2 3">
    <name type="scientific">Rhododendron griersonianum</name>
    <dbReference type="NCBI Taxonomy" id="479676"/>
    <lineage>
        <taxon>Eukaryota</taxon>
        <taxon>Viridiplantae</taxon>
        <taxon>Streptophyta</taxon>
        <taxon>Embryophyta</taxon>
        <taxon>Tracheophyta</taxon>
        <taxon>Spermatophyta</taxon>
        <taxon>Magnoliopsida</taxon>
        <taxon>eudicotyledons</taxon>
        <taxon>Gunneridae</taxon>
        <taxon>Pentapetalae</taxon>
        <taxon>asterids</taxon>
        <taxon>Ericales</taxon>
        <taxon>Ericaceae</taxon>
        <taxon>Ericoideae</taxon>
        <taxon>Rhodoreae</taxon>
        <taxon>Rhododendron</taxon>
    </lineage>
</organism>
<feature type="region of interest" description="Disordered" evidence="1">
    <location>
        <begin position="54"/>
        <end position="92"/>
    </location>
</feature>
<dbReference type="Proteomes" id="UP000823749">
    <property type="component" value="Chromosome 5"/>
</dbReference>
<evidence type="ECO:0000256" key="1">
    <source>
        <dbReference type="SAM" id="MobiDB-lite"/>
    </source>
</evidence>
<gene>
    <name evidence="2" type="ORF">RHGRI_013915</name>
</gene>
<proteinExistence type="predicted"/>